<proteinExistence type="predicted"/>
<evidence type="ECO:0000313" key="3">
    <source>
        <dbReference type="Proteomes" id="UP000652761"/>
    </source>
</evidence>
<accession>A0A843XIG1</accession>
<comment type="caution">
    <text evidence="2">The sequence shown here is derived from an EMBL/GenBank/DDBJ whole genome shotgun (WGS) entry which is preliminary data.</text>
</comment>
<feature type="compositionally biased region" description="Polar residues" evidence="1">
    <location>
        <begin position="61"/>
        <end position="78"/>
    </location>
</feature>
<dbReference type="Proteomes" id="UP000652761">
    <property type="component" value="Unassembled WGS sequence"/>
</dbReference>
<reference evidence="2" key="1">
    <citation type="submission" date="2017-07" db="EMBL/GenBank/DDBJ databases">
        <title>Taro Niue Genome Assembly and Annotation.</title>
        <authorList>
            <person name="Atibalentja N."/>
            <person name="Keating K."/>
            <person name="Fields C.J."/>
        </authorList>
    </citation>
    <scope>NUCLEOTIDE SEQUENCE</scope>
    <source>
        <strain evidence="2">Niue_2</strain>
        <tissue evidence="2">Leaf</tissue>
    </source>
</reference>
<dbReference type="EMBL" id="NMUH01008527">
    <property type="protein sequence ID" value="MQM18915.1"/>
    <property type="molecule type" value="Genomic_DNA"/>
</dbReference>
<name>A0A843XIG1_COLES</name>
<evidence type="ECO:0000313" key="2">
    <source>
        <dbReference type="EMBL" id="MQM18915.1"/>
    </source>
</evidence>
<evidence type="ECO:0000256" key="1">
    <source>
        <dbReference type="SAM" id="MobiDB-lite"/>
    </source>
</evidence>
<protein>
    <submittedName>
        <fullName evidence="2">Uncharacterized protein</fullName>
    </submittedName>
</protein>
<gene>
    <name evidence="2" type="ORF">Taro_051914</name>
</gene>
<keyword evidence="3" id="KW-1185">Reference proteome</keyword>
<dbReference type="AlphaFoldDB" id="A0A843XIG1"/>
<organism evidence="2 3">
    <name type="scientific">Colocasia esculenta</name>
    <name type="common">Wild taro</name>
    <name type="synonym">Arum esculentum</name>
    <dbReference type="NCBI Taxonomy" id="4460"/>
    <lineage>
        <taxon>Eukaryota</taxon>
        <taxon>Viridiplantae</taxon>
        <taxon>Streptophyta</taxon>
        <taxon>Embryophyta</taxon>
        <taxon>Tracheophyta</taxon>
        <taxon>Spermatophyta</taxon>
        <taxon>Magnoliopsida</taxon>
        <taxon>Liliopsida</taxon>
        <taxon>Araceae</taxon>
        <taxon>Aroideae</taxon>
        <taxon>Colocasieae</taxon>
        <taxon>Colocasia</taxon>
    </lineage>
</organism>
<sequence length="78" mass="8501">MSRSRSERDTSGCRVKNATPRVVAFAEHELQAFPPLRTTSSRREHAPRTSSTSSRPEKPRSNSPWSSSACGSSVQPGS</sequence>
<feature type="region of interest" description="Disordered" evidence="1">
    <location>
        <begin position="29"/>
        <end position="78"/>
    </location>
</feature>